<dbReference type="Proteomes" id="UP000298787">
    <property type="component" value="Chromosome 18"/>
</dbReference>
<evidence type="ECO:0000313" key="2">
    <source>
        <dbReference type="EMBL" id="TKS87032.1"/>
    </source>
</evidence>
<protein>
    <submittedName>
        <fullName evidence="2">Uncharacterized protein</fullName>
    </submittedName>
</protein>
<keyword evidence="3" id="KW-1185">Reference proteome</keyword>
<evidence type="ECO:0000313" key="3">
    <source>
        <dbReference type="Proteomes" id="UP000298787"/>
    </source>
</evidence>
<organism evidence="2 3">
    <name type="scientific">Collichthys lucidus</name>
    <name type="common">Big head croaker</name>
    <name type="synonym">Sciaena lucida</name>
    <dbReference type="NCBI Taxonomy" id="240159"/>
    <lineage>
        <taxon>Eukaryota</taxon>
        <taxon>Metazoa</taxon>
        <taxon>Chordata</taxon>
        <taxon>Craniata</taxon>
        <taxon>Vertebrata</taxon>
        <taxon>Euteleostomi</taxon>
        <taxon>Actinopterygii</taxon>
        <taxon>Neopterygii</taxon>
        <taxon>Teleostei</taxon>
        <taxon>Neoteleostei</taxon>
        <taxon>Acanthomorphata</taxon>
        <taxon>Eupercaria</taxon>
        <taxon>Sciaenidae</taxon>
        <taxon>Collichthys</taxon>
    </lineage>
</organism>
<proteinExistence type="predicted"/>
<feature type="region of interest" description="Disordered" evidence="1">
    <location>
        <begin position="114"/>
        <end position="148"/>
    </location>
</feature>
<name>A0A4V6AS58_COLLU</name>
<dbReference type="AlphaFoldDB" id="A0A4V6AS58"/>
<accession>A0A4V6AS58</accession>
<dbReference type="EMBL" id="CM014095">
    <property type="protein sequence ID" value="TKS87032.1"/>
    <property type="molecule type" value="Genomic_DNA"/>
</dbReference>
<sequence length="220" mass="25620">MTDSTSINQTPTETLKQVIDHCLYVMDQRRSDVLQRDLRVLNQKEDRELQHKLNMLDRQYRYTRKMLQQRRDSLVKEQSRVVMVKVCEPKATVTIAMKDIDAETHCTDGRRLCSSMSHHKKGSDPVEQSRSVSAPPPSVQPAGSVRRRGTIRSSLSLMQMKNIATIDSISEKELARRQQRAREEMEKLRQFQRETLHKRVAAFIEKLKDKTPHEIHVESS</sequence>
<evidence type="ECO:0000256" key="1">
    <source>
        <dbReference type="SAM" id="MobiDB-lite"/>
    </source>
</evidence>
<reference evidence="2 3" key="1">
    <citation type="submission" date="2019-01" db="EMBL/GenBank/DDBJ databases">
        <title>Genome Assembly of Collichthys lucidus.</title>
        <authorList>
            <person name="Cai M."/>
            <person name="Xiao S."/>
        </authorList>
    </citation>
    <scope>NUCLEOTIDE SEQUENCE [LARGE SCALE GENOMIC DNA]</scope>
    <source>
        <strain evidence="2">JT15FE1705JMU</strain>
        <tissue evidence="2">Muscle</tissue>
    </source>
</reference>
<gene>
    <name evidence="2" type="ORF">D9C73_021156</name>
</gene>